<dbReference type="PROSITE" id="PS51918">
    <property type="entry name" value="RADICAL_SAM"/>
    <property type="match status" value="1"/>
</dbReference>
<keyword evidence="8 11" id="KW-0479">Metal-binding</keyword>
<dbReference type="GO" id="GO:0002935">
    <property type="term" value="F:tRNA (adenine(37)-C2)-methyltransferase activity"/>
    <property type="evidence" value="ECO:0007669"/>
    <property type="project" value="UniProtKB-UniRule"/>
</dbReference>
<feature type="binding site" evidence="11">
    <location>
        <begin position="209"/>
        <end position="211"/>
    </location>
    <ligand>
        <name>S-adenosyl-L-methionine</name>
        <dbReference type="ChEBI" id="CHEBI:59789"/>
    </ligand>
</feature>
<dbReference type="SFLD" id="SFLDG01062">
    <property type="entry name" value="methyltransferase_(Class_A)"/>
    <property type="match status" value="1"/>
</dbReference>
<keyword evidence="14" id="KW-1185">Reference proteome</keyword>
<dbReference type="EC" id="2.1.1.192" evidence="11"/>
<evidence type="ECO:0000256" key="10">
    <source>
        <dbReference type="ARBA" id="ARBA00023014"/>
    </source>
</evidence>
<organism evidence="13 14">
    <name type="scientific">Sulfobacillus harzensis</name>
    <dbReference type="NCBI Taxonomy" id="2729629"/>
    <lineage>
        <taxon>Bacteria</taxon>
        <taxon>Bacillati</taxon>
        <taxon>Bacillota</taxon>
        <taxon>Clostridia</taxon>
        <taxon>Eubacteriales</taxon>
        <taxon>Clostridiales Family XVII. Incertae Sedis</taxon>
        <taxon>Sulfobacillus</taxon>
    </lineage>
</organism>
<keyword evidence="5 11" id="KW-0489">Methyltransferase</keyword>
<dbReference type="Proteomes" id="UP000533476">
    <property type="component" value="Unassembled WGS sequence"/>
</dbReference>
<keyword evidence="9 11" id="KW-0408">Iron</keyword>
<dbReference type="EMBL" id="JABBVZ010000022">
    <property type="protein sequence ID" value="NMP22405.1"/>
    <property type="molecule type" value="Genomic_DNA"/>
</dbReference>
<dbReference type="GO" id="GO:0046872">
    <property type="term" value="F:metal ion binding"/>
    <property type="evidence" value="ECO:0007669"/>
    <property type="project" value="UniProtKB-KW"/>
</dbReference>
<comment type="miscellaneous">
    <text evidence="11">Reaction proceeds by a ping-pong mechanism involving intermediate methylation of a conserved cysteine residue.</text>
</comment>
<evidence type="ECO:0000256" key="11">
    <source>
        <dbReference type="HAMAP-Rule" id="MF_01849"/>
    </source>
</evidence>
<dbReference type="InterPro" id="IPR004383">
    <property type="entry name" value="rRNA_lsu_MTrfase_RlmN/Cfr"/>
</dbReference>
<comment type="function">
    <text evidence="11">Specifically methylates position 2 of adenine 2503 in 23S rRNA and position 2 of adenine 37 in tRNAs.</text>
</comment>
<dbReference type="NCBIfam" id="TIGR00048">
    <property type="entry name" value="rRNA_mod_RlmN"/>
    <property type="match status" value="1"/>
</dbReference>
<dbReference type="InterPro" id="IPR040072">
    <property type="entry name" value="Methyltransferase_A"/>
</dbReference>
<dbReference type="PANTHER" id="PTHR30544:SF5">
    <property type="entry name" value="RADICAL SAM CORE DOMAIN-CONTAINING PROTEIN"/>
    <property type="match status" value="1"/>
</dbReference>
<feature type="active site" description="Proton acceptor" evidence="11">
    <location>
        <position position="84"/>
    </location>
</feature>
<dbReference type="SUPFAM" id="SSF102114">
    <property type="entry name" value="Radical SAM enzymes"/>
    <property type="match status" value="1"/>
</dbReference>
<dbReference type="GO" id="GO:0005737">
    <property type="term" value="C:cytoplasm"/>
    <property type="evidence" value="ECO:0007669"/>
    <property type="project" value="UniProtKB-SubCell"/>
</dbReference>
<evidence type="ECO:0000256" key="8">
    <source>
        <dbReference type="ARBA" id="ARBA00022723"/>
    </source>
</evidence>
<keyword evidence="6 11" id="KW-0808">Transferase</keyword>
<feature type="binding site" evidence="11">
    <location>
        <position position="111"/>
    </location>
    <ligand>
        <name>[4Fe-4S] cluster</name>
        <dbReference type="ChEBI" id="CHEBI:49883"/>
        <note>4Fe-4S-S-AdoMet</note>
    </ligand>
</feature>
<dbReference type="SFLD" id="SFLDF00275">
    <property type="entry name" value="adenosine_C2_methyltransferase"/>
    <property type="match status" value="1"/>
</dbReference>
<comment type="similarity">
    <text evidence="11">Belongs to the radical SAM superfamily. RlmN family.</text>
</comment>
<keyword evidence="2 11" id="KW-0004">4Fe-4S</keyword>
<feature type="binding site" evidence="11">
    <location>
        <position position="285"/>
    </location>
    <ligand>
        <name>S-adenosyl-L-methionine</name>
        <dbReference type="ChEBI" id="CHEBI:59789"/>
    </ligand>
</feature>
<dbReference type="Gene3D" id="1.10.150.530">
    <property type="match status" value="1"/>
</dbReference>
<dbReference type="SFLD" id="SFLDS00029">
    <property type="entry name" value="Radical_SAM"/>
    <property type="match status" value="1"/>
</dbReference>
<dbReference type="AlphaFoldDB" id="A0A7Y0L397"/>
<dbReference type="HAMAP" id="MF_01849">
    <property type="entry name" value="RNA_methyltr_RlmN"/>
    <property type="match status" value="1"/>
</dbReference>
<dbReference type="InterPro" id="IPR007197">
    <property type="entry name" value="rSAM"/>
</dbReference>
<keyword evidence="10 11" id="KW-0411">Iron-sulfur</keyword>
<comment type="catalytic activity">
    <reaction evidence="11">
        <text>adenosine(37) in tRNA + 2 reduced [2Fe-2S]-[ferredoxin] + 2 S-adenosyl-L-methionine = 2-methyladenosine(37) in tRNA + 5'-deoxyadenosine + L-methionine + 2 oxidized [2Fe-2S]-[ferredoxin] + S-adenosyl-L-homocysteine</text>
        <dbReference type="Rhea" id="RHEA:43332"/>
        <dbReference type="Rhea" id="RHEA-COMP:10000"/>
        <dbReference type="Rhea" id="RHEA-COMP:10001"/>
        <dbReference type="Rhea" id="RHEA-COMP:10162"/>
        <dbReference type="Rhea" id="RHEA-COMP:10485"/>
        <dbReference type="ChEBI" id="CHEBI:17319"/>
        <dbReference type="ChEBI" id="CHEBI:33737"/>
        <dbReference type="ChEBI" id="CHEBI:33738"/>
        <dbReference type="ChEBI" id="CHEBI:57844"/>
        <dbReference type="ChEBI" id="CHEBI:57856"/>
        <dbReference type="ChEBI" id="CHEBI:59789"/>
        <dbReference type="ChEBI" id="CHEBI:74411"/>
        <dbReference type="ChEBI" id="CHEBI:74497"/>
        <dbReference type="EC" id="2.1.1.192"/>
    </reaction>
</comment>
<proteinExistence type="inferred from homology"/>
<reference evidence="13 14" key="1">
    <citation type="submission" date="2020-04" db="EMBL/GenBank/DDBJ databases">
        <authorList>
            <person name="Zhang R."/>
            <person name="Schippers A."/>
        </authorList>
    </citation>
    <scope>NUCLEOTIDE SEQUENCE [LARGE SCALE GENOMIC DNA]</scope>
    <source>
        <strain evidence="13 14">DSM 109850</strain>
    </source>
</reference>
<evidence type="ECO:0000313" key="14">
    <source>
        <dbReference type="Proteomes" id="UP000533476"/>
    </source>
</evidence>
<accession>A0A7Y0L397</accession>
<protein>
    <recommendedName>
        <fullName evidence="11">Probable dual-specificity RNA methyltransferase RlmN</fullName>
        <ecNumber evidence="11">2.1.1.192</ecNumber>
    </recommendedName>
    <alternativeName>
        <fullName evidence="11">23S rRNA (adenine(2503)-C(2))-methyltransferase</fullName>
    </alternativeName>
    <alternativeName>
        <fullName evidence="11">23S rRNA m2A2503 methyltransferase</fullName>
    </alternativeName>
    <alternativeName>
        <fullName evidence="11">Ribosomal RNA large subunit methyltransferase N</fullName>
    </alternativeName>
    <alternativeName>
        <fullName evidence="11">tRNA (adenine(37)-C(2))-methyltransferase</fullName>
    </alternativeName>
    <alternativeName>
        <fullName evidence="11">tRNA m2A37 methyltransferase</fullName>
    </alternativeName>
</protein>
<keyword evidence="7 11" id="KW-0949">S-adenosyl-L-methionine</keyword>
<comment type="caution">
    <text evidence="11">Lacks conserved residue(s) required for the propagation of feature annotation.</text>
</comment>
<dbReference type="GO" id="GO:0070040">
    <property type="term" value="F:rRNA (adenine(2503)-C2-)-methyltransferase activity"/>
    <property type="evidence" value="ECO:0007669"/>
    <property type="project" value="UniProtKB-UniRule"/>
</dbReference>
<evidence type="ECO:0000259" key="12">
    <source>
        <dbReference type="PROSITE" id="PS51918"/>
    </source>
</evidence>
<feature type="binding site" evidence="11">
    <location>
        <position position="186"/>
    </location>
    <ligand>
        <name>S-adenosyl-L-methionine</name>
        <dbReference type="ChEBI" id="CHEBI:59789"/>
    </ligand>
</feature>
<gene>
    <name evidence="11 13" type="primary">rlmN</name>
    <name evidence="13" type="ORF">HIJ39_08575</name>
</gene>
<feature type="active site" description="S-methylcysteine intermediate" evidence="11">
    <location>
        <position position="328"/>
    </location>
</feature>
<feature type="binding site" evidence="11">
    <location>
        <position position="104"/>
    </location>
    <ligand>
        <name>[4Fe-4S] cluster</name>
        <dbReference type="ChEBI" id="CHEBI:49883"/>
        <note>4Fe-4S-S-AdoMet</note>
    </ligand>
</feature>
<keyword evidence="4 11" id="KW-0698">rRNA processing</keyword>
<comment type="catalytic activity">
    <reaction evidence="11">
        <text>adenosine(2503) in 23S rRNA + 2 reduced [2Fe-2S]-[ferredoxin] + 2 S-adenosyl-L-methionine = 2-methyladenosine(2503) in 23S rRNA + 5'-deoxyadenosine + L-methionine + 2 oxidized [2Fe-2S]-[ferredoxin] + S-adenosyl-L-homocysteine</text>
        <dbReference type="Rhea" id="RHEA:42916"/>
        <dbReference type="Rhea" id="RHEA-COMP:10000"/>
        <dbReference type="Rhea" id="RHEA-COMP:10001"/>
        <dbReference type="Rhea" id="RHEA-COMP:10152"/>
        <dbReference type="Rhea" id="RHEA-COMP:10282"/>
        <dbReference type="ChEBI" id="CHEBI:17319"/>
        <dbReference type="ChEBI" id="CHEBI:33737"/>
        <dbReference type="ChEBI" id="CHEBI:33738"/>
        <dbReference type="ChEBI" id="CHEBI:57844"/>
        <dbReference type="ChEBI" id="CHEBI:57856"/>
        <dbReference type="ChEBI" id="CHEBI:59789"/>
        <dbReference type="ChEBI" id="CHEBI:74411"/>
        <dbReference type="ChEBI" id="CHEBI:74497"/>
        <dbReference type="EC" id="2.1.1.192"/>
    </reaction>
</comment>
<keyword evidence="11" id="KW-1015">Disulfide bond</keyword>
<evidence type="ECO:0000256" key="3">
    <source>
        <dbReference type="ARBA" id="ARBA00022490"/>
    </source>
</evidence>
<dbReference type="GO" id="GO:0030488">
    <property type="term" value="P:tRNA methylation"/>
    <property type="evidence" value="ECO:0007669"/>
    <property type="project" value="UniProtKB-UniRule"/>
</dbReference>
<feature type="binding site" evidence="11">
    <location>
        <position position="108"/>
    </location>
    <ligand>
        <name>[4Fe-4S] cluster</name>
        <dbReference type="ChEBI" id="CHEBI:49883"/>
        <note>4Fe-4S-S-AdoMet</note>
    </ligand>
</feature>
<evidence type="ECO:0000256" key="9">
    <source>
        <dbReference type="ARBA" id="ARBA00023004"/>
    </source>
</evidence>
<dbReference type="GO" id="GO:0000049">
    <property type="term" value="F:tRNA binding"/>
    <property type="evidence" value="ECO:0007669"/>
    <property type="project" value="UniProtKB-UniRule"/>
</dbReference>
<comment type="subcellular location">
    <subcellularLocation>
        <location evidence="1 11">Cytoplasm</location>
    </subcellularLocation>
</comment>
<dbReference type="PANTHER" id="PTHR30544">
    <property type="entry name" value="23S RRNA METHYLTRANSFERASE"/>
    <property type="match status" value="1"/>
</dbReference>
<keyword evidence="3 11" id="KW-0963">Cytoplasm</keyword>
<dbReference type="InterPro" id="IPR058240">
    <property type="entry name" value="rSAM_sf"/>
</dbReference>
<keyword evidence="11" id="KW-0819">tRNA processing</keyword>
<evidence type="ECO:0000256" key="1">
    <source>
        <dbReference type="ARBA" id="ARBA00004496"/>
    </source>
</evidence>
<evidence type="ECO:0000256" key="4">
    <source>
        <dbReference type="ARBA" id="ARBA00022552"/>
    </source>
</evidence>
<comment type="cofactor">
    <cofactor evidence="11">
        <name>[4Fe-4S] cluster</name>
        <dbReference type="ChEBI" id="CHEBI:49883"/>
    </cofactor>
    <text evidence="11">Binds 1 [4Fe-4S] cluster. The cluster is coordinated with 3 cysteines and an exchangeable S-adenosyl-L-methionine.</text>
</comment>
<dbReference type="GO" id="GO:0070475">
    <property type="term" value="P:rRNA base methylation"/>
    <property type="evidence" value="ECO:0007669"/>
    <property type="project" value="UniProtKB-UniRule"/>
</dbReference>
<evidence type="ECO:0000313" key="13">
    <source>
        <dbReference type="EMBL" id="NMP22405.1"/>
    </source>
</evidence>
<dbReference type="Gene3D" id="3.20.20.70">
    <property type="entry name" value="Aldolase class I"/>
    <property type="match status" value="1"/>
</dbReference>
<comment type="caution">
    <text evidence="13">The sequence shown here is derived from an EMBL/GenBank/DDBJ whole genome shotgun (WGS) entry which is preliminary data.</text>
</comment>
<dbReference type="CDD" id="cd01335">
    <property type="entry name" value="Radical_SAM"/>
    <property type="match status" value="1"/>
</dbReference>
<name>A0A7Y0L397_9FIRM</name>
<dbReference type="GO" id="GO:0019843">
    <property type="term" value="F:rRNA binding"/>
    <property type="evidence" value="ECO:0007669"/>
    <property type="project" value="UniProtKB-UniRule"/>
</dbReference>
<feature type="binding site" evidence="11">
    <location>
        <begin position="154"/>
        <end position="155"/>
    </location>
    <ligand>
        <name>S-adenosyl-L-methionine</name>
        <dbReference type="ChEBI" id="CHEBI:59789"/>
    </ligand>
</feature>
<sequence>MTPKELAALLESEGAPRFRGAQLFEWLWRHHADHYRNISVWPEKLRQHMAERYPLTRLTRVESQVAHDGTTKLLLRMADGQRVETVLLPHRYGYSVCVSSQVGCAMGCKFCASGLKGRVRQLTAGEMADQVAFGNQVLSERGAKISRIDVMGIGEPLDNFDNLMRFLEIVHDPAGFNLSYRHITVSTSGLVPAMKKLADSGLPVTLAVSLHAPNDALRLQLMPVNRAYPLAKLIPMCRYFVETTGRRVTFEYLLLDHVNDGEAEAHQLGELVRGFPSHVNLIPWNPVDEHPFQPSPKERVRRFQSIVQEYGISCTIRRELGQEIDAACGQLRLREEEQVSP</sequence>
<evidence type="ECO:0000256" key="6">
    <source>
        <dbReference type="ARBA" id="ARBA00022679"/>
    </source>
</evidence>
<evidence type="ECO:0000256" key="2">
    <source>
        <dbReference type="ARBA" id="ARBA00022485"/>
    </source>
</evidence>
<dbReference type="InterPro" id="IPR013785">
    <property type="entry name" value="Aldolase_TIM"/>
</dbReference>
<dbReference type="PIRSF" id="PIRSF006004">
    <property type="entry name" value="CHP00048"/>
    <property type="match status" value="1"/>
</dbReference>
<feature type="domain" description="Radical SAM core" evidence="12">
    <location>
        <begin position="90"/>
        <end position="323"/>
    </location>
</feature>
<dbReference type="GO" id="GO:0051539">
    <property type="term" value="F:4 iron, 4 sulfur cluster binding"/>
    <property type="evidence" value="ECO:0007669"/>
    <property type="project" value="UniProtKB-UniRule"/>
</dbReference>
<dbReference type="FunFam" id="3.20.20.70:FF:000014">
    <property type="entry name" value="Probable dual-specificity RNA methyltransferase RlmN"/>
    <property type="match status" value="1"/>
</dbReference>
<dbReference type="Pfam" id="PF04055">
    <property type="entry name" value="Radical_SAM"/>
    <property type="match status" value="1"/>
</dbReference>
<evidence type="ECO:0000256" key="5">
    <source>
        <dbReference type="ARBA" id="ARBA00022603"/>
    </source>
</evidence>
<dbReference type="InterPro" id="IPR027492">
    <property type="entry name" value="RNA_MTrfase_RlmN"/>
</dbReference>
<evidence type="ECO:0000256" key="7">
    <source>
        <dbReference type="ARBA" id="ARBA00022691"/>
    </source>
</evidence>